<proteinExistence type="predicted"/>
<evidence type="ECO:0000313" key="1">
    <source>
        <dbReference type="EMBL" id="GAA3881473.1"/>
    </source>
</evidence>
<evidence type="ECO:0008006" key="3">
    <source>
        <dbReference type="Google" id="ProtNLM"/>
    </source>
</evidence>
<protein>
    <recommendedName>
        <fullName evidence="3">Ribosomally synthesized peptide with SipW-like signal peptide</fullName>
    </recommendedName>
</protein>
<keyword evidence="2" id="KW-1185">Reference proteome</keyword>
<gene>
    <name evidence="1" type="ORF">GCM10022381_24660</name>
</gene>
<reference evidence="2" key="1">
    <citation type="journal article" date="2019" name="Int. J. Syst. Evol. Microbiol.">
        <title>The Global Catalogue of Microorganisms (GCM) 10K type strain sequencing project: providing services to taxonomists for standard genome sequencing and annotation.</title>
        <authorList>
            <consortium name="The Broad Institute Genomics Platform"/>
            <consortium name="The Broad Institute Genome Sequencing Center for Infectious Disease"/>
            <person name="Wu L."/>
            <person name="Ma J."/>
        </authorList>
    </citation>
    <scope>NUCLEOTIDE SEQUENCE [LARGE SCALE GENOMIC DNA]</scope>
    <source>
        <strain evidence="2">JCM 17021</strain>
    </source>
</reference>
<comment type="caution">
    <text evidence="1">The sequence shown here is derived from an EMBL/GenBank/DDBJ whole genome shotgun (WGS) entry which is preliminary data.</text>
</comment>
<dbReference type="Proteomes" id="UP001501803">
    <property type="component" value="Unassembled WGS sequence"/>
</dbReference>
<dbReference type="EMBL" id="BAABCN010000007">
    <property type="protein sequence ID" value="GAA3881473.1"/>
    <property type="molecule type" value="Genomic_DNA"/>
</dbReference>
<name>A0ABP7KP75_9MICO</name>
<sequence length="197" mass="19163">MLGSVETPEKAGSARTTASRFTAAFSIRSMSITALSLLAAVGLATAAAGGSYAYLNANASLSGGTVTAGTATLTLGSVVQMSTNQLYPGQSVYGSVVVANTGNVALALTATVTGTTPLAQQLTIALRVVTSAQDCATTPTAPAWSVGTIAAPGSTGLGTIAAGSSVFLCVSAALPLTTAAGQGQSTPFNVKLDGTQA</sequence>
<evidence type="ECO:0000313" key="2">
    <source>
        <dbReference type="Proteomes" id="UP001501803"/>
    </source>
</evidence>
<organism evidence="1 2">
    <name type="scientific">Leifsonia kafniensis</name>
    <dbReference type="NCBI Taxonomy" id="475957"/>
    <lineage>
        <taxon>Bacteria</taxon>
        <taxon>Bacillati</taxon>
        <taxon>Actinomycetota</taxon>
        <taxon>Actinomycetes</taxon>
        <taxon>Micrococcales</taxon>
        <taxon>Microbacteriaceae</taxon>
        <taxon>Leifsonia</taxon>
    </lineage>
</organism>
<accession>A0ABP7KP75</accession>